<keyword evidence="3 8" id="KW-0694">RNA-binding</keyword>
<evidence type="ECO:0000256" key="3">
    <source>
        <dbReference type="ARBA" id="ARBA00022884"/>
    </source>
</evidence>
<evidence type="ECO:0000256" key="9">
    <source>
        <dbReference type="RuleBase" id="RU003660"/>
    </source>
</evidence>
<dbReference type="PROSITE" id="PS00053">
    <property type="entry name" value="RIBOSOMAL_S8"/>
    <property type="match status" value="1"/>
</dbReference>
<keyword evidence="11" id="KW-1185">Reference proteome</keyword>
<dbReference type="RefSeq" id="WP_039740515.1">
    <property type="nucleotide sequence ID" value="NZ_CP009788.1"/>
</dbReference>
<evidence type="ECO:0000256" key="5">
    <source>
        <dbReference type="ARBA" id="ARBA00023274"/>
    </source>
</evidence>
<organism evidence="10 11">
    <name type="scientific">Geobacter pickeringii</name>
    <dbReference type="NCBI Taxonomy" id="345632"/>
    <lineage>
        <taxon>Bacteria</taxon>
        <taxon>Pseudomonadati</taxon>
        <taxon>Thermodesulfobacteriota</taxon>
        <taxon>Desulfuromonadia</taxon>
        <taxon>Geobacterales</taxon>
        <taxon>Geobacteraceae</taxon>
        <taxon>Geobacter</taxon>
    </lineage>
</organism>
<dbReference type="HOGENOM" id="CLU_098428_0_2_7"/>
<dbReference type="AlphaFoldDB" id="A0A0B5BEQ9"/>
<dbReference type="InterPro" id="IPR047863">
    <property type="entry name" value="Ribosomal_uS8_CS"/>
</dbReference>
<accession>A0A0B5BEQ9</accession>
<name>A0A0B5BEQ9_9BACT</name>
<evidence type="ECO:0000313" key="10">
    <source>
        <dbReference type="EMBL" id="AJE02546.1"/>
    </source>
</evidence>
<comment type="similarity">
    <text evidence="1 8 9">Belongs to the universal ribosomal protein uS8 family.</text>
</comment>
<keyword evidence="5 8" id="KW-0687">Ribonucleoprotein</keyword>
<dbReference type="GO" id="GO:0006412">
    <property type="term" value="P:translation"/>
    <property type="evidence" value="ECO:0007669"/>
    <property type="project" value="UniProtKB-UniRule"/>
</dbReference>
<evidence type="ECO:0000313" key="11">
    <source>
        <dbReference type="Proteomes" id="UP000057609"/>
    </source>
</evidence>
<dbReference type="EMBL" id="CP009788">
    <property type="protein sequence ID" value="AJE02546.1"/>
    <property type="molecule type" value="Genomic_DNA"/>
</dbReference>
<dbReference type="InterPro" id="IPR035987">
    <property type="entry name" value="Ribosomal_uS8_sf"/>
</dbReference>
<sequence>MSMTDPIADMLTRIRNANMVKLQKVDIPSSNLKVSLASVLKAEGFIKNFKVIADNKQGVLRVYLKYIDEKDSVINEIKRVSKPGSRVYVGSDKIPSVKNGMGIAVLSTSKGIITDKTARETGVGGEIICTIW</sequence>
<dbReference type="PANTHER" id="PTHR11758">
    <property type="entry name" value="40S RIBOSOMAL PROTEIN S15A"/>
    <property type="match status" value="1"/>
</dbReference>
<evidence type="ECO:0000256" key="7">
    <source>
        <dbReference type="ARBA" id="ARBA00046740"/>
    </source>
</evidence>
<reference evidence="10 11" key="1">
    <citation type="journal article" date="2015" name="Genome Announc.">
        <title>Complete Genome of Geobacter pickeringii G13T, a Metal-Reducing Isolate from Sedimentary Kaolin Deposits.</title>
        <authorList>
            <person name="Badalamenti J.P."/>
            <person name="Bond D.R."/>
        </authorList>
    </citation>
    <scope>NUCLEOTIDE SEQUENCE [LARGE SCALE GENOMIC DNA]</scope>
    <source>
        <strain evidence="10 11">G13</strain>
    </source>
</reference>
<dbReference type="Proteomes" id="UP000057609">
    <property type="component" value="Chromosome"/>
</dbReference>
<dbReference type="InterPro" id="IPR000630">
    <property type="entry name" value="Ribosomal_uS8"/>
</dbReference>
<dbReference type="GO" id="GO:0003735">
    <property type="term" value="F:structural constituent of ribosome"/>
    <property type="evidence" value="ECO:0007669"/>
    <property type="project" value="InterPro"/>
</dbReference>
<dbReference type="Pfam" id="PF00410">
    <property type="entry name" value="Ribosomal_S8"/>
    <property type="match status" value="1"/>
</dbReference>
<dbReference type="STRING" id="345632.GPICK_03395"/>
<comment type="function">
    <text evidence="8">One of the primary rRNA binding proteins, it binds directly to 16S rRNA central domain where it helps coordinate assembly of the platform of the 30S subunit.</text>
</comment>
<dbReference type="FunFam" id="3.30.1370.30:FF:000002">
    <property type="entry name" value="30S ribosomal protein S8"/>
    <property type="match status" value="1"/>
</dbReference>
<evidence type="ECO:0000256" key="8">
    <source>
        <dbReference type="HAMAP-Rule" id="MF_01302"/>
    </source>
</evidence>
<comment type="subunit">
    <text evidence="7 8">Part of the 30S ribosomal subunit. Contacts proteins S5 and S12.</text>
</comment>
<dbReference type="GO" id="GO:0005737">
    <property type="term" value="C:cytoplasm"/>
    <property type="evidence" value="ECO:0007669"/>
    <property type="project" value="UniProtKB-ARBA"/>
</dbReference>
<keyword evidence="4 8" id="KW-0689">Ribosomal protein</keyword>
<gene>
    <name evidence="8" type="primary">rpsH</name>
    <name evidence="10" type="ORF">GPICK_03395</name>
</gene>
<dbReference type="SUPFAM" id="SSF56047">
    <property type="entry name" value="Ribosomal protein S8"/>
    <property type="match status" value="1"/>
</dbReference>
<dbReference type="GO" id="GO:0019843">
    <property type="term" value="F:rRNA binding"/>
    <property type="evidence" value="ECO:0007669"/>
    <property type="project" value="UniProtKB-UniRule"/>
</dbReference>
<dbReference type="NCBIfam" id="NF001109">
    <property type="entry name" value="PRK00136.1"/>
    <property type="match status" value="1"/>
</dbReference>
<evidence type="ECO:0000256" key="6">
    <source>
        <dbReference type="ARBA" id="ARBA00035258"/>
    </source>
</evidence>
<dbReference type="OrthoDB" id="9802617at2"/>
<protein>
    <recommendedName>
        <fullName evidence="6 8">Small ribosomal subunit protein uS8</fullName>
    </recommendedName>
</protein>
<dbReference type="GO" id="GO:1990904">
    <property type="term" value="C:ribonucleoprotein complex"/>
    <property type="evidence" value="ECO:0007669"/>
    <property type="project" value="UniProtKB-KW"/>
</dbReference>
<evidence type="ECO:0000256" key="1">
    <source>
        <dbReference type="ARBA" id="ARBA00006471"/>
    </source>
</evidence>
<dbReference type="HAMAP" id="MF_01302_B">
    <property type="entry name" value="Ribosomal_uS8_B"/>
    <property type="match status" value="1"/>
</dbReference>
<dbReference type="Gene3D" id="3.30.1490.10">
    <property type="match status" value="1"/>
</dbReference>
<dbReference type="Gene3D" id="3.30.1370.30">
    <property type="match status" value="1"/>
</dbReference>
<keyword evidence="2 8" id="KW-0699">rRNA-binding</keyword>
<dbReference type="KEGG" id="gpi:GPICK_03395"/>
<proteinExistence type="inferred from homology"/>
<dbReference type="FunFam" id="3.30.1490.10:FF:000001">
    <property type="entry name" value="30S ribosomal protein S8"/>
    <property type="match status" value="1"/>
</dbReference>
<evidence type="ECO:0000256" key="4">
    <source>
        <dbReference type="ARBA" id="ARBA00022980"/>
    </source>
</evidence>
<dbReference type="GO" id="GO:0005840">
    <property type="term" value="C:ribosome"/>
    <property type="evidence" value="ECO:0007669"/>
    <property type="project" value="UniProtKB-KW"/>
</dbReference>
<evidence type="ECO:0000256" key="2">
    <source>
        <dbReference type="ARBA" id="ARBA00022730"/>
    </source>
</evidence>